<evidence type="ECO:0000313" key="2">
    <source>
        <dbReference type="Proteomes" id="UP000271162"/>
    </source>
</evidence>
<reference evidence="3" key="1">
    <citation type="submission" date="2017-02" db="UniProtKB">
        <authorList>
            <consortium name="WormBaseParasite"/>
        </authorList>
    </citation>
    <scope>IDENTIFICATION</scope>
</reference>
<dbReference type="Proteomes" id="UP000271162">
    <property type="component" value="Unassembled WGS sequence"/>
</dbReference>
<evidence type="ECO:0000313" key="1">
    <source>
        <dbReference type="EMBL" id="VDL83961.1"/>
    </source>
</evidence>
<protein>
    <submittedName>
        <fullName evidence="1 3">Uncharacterized protein</fullName>
    </submittedName>
</protein>
<dbReference type="AlphaFoldDB" id="A0A0N4YSK1"/>
<gene>
    <name evidence="1" type="ORF">NBR_LOCUS20224</name>
</gene>
<dbReference type="WBParaSite" id="NBR_0002022301-mRNA-1">
    <property type="protein sequence ID" value="NBR_0002022301-mRNA-1"/>
    <property type="gene ID" value="NBR_0002022301"/>
</dbReference>
<reference evidence="1 2" key="2">
    <citation type="submission" date="2018-11" db="EMBL/GenBank/DDBJ databases">
        <authorList>
            <consortium name="Pathogen Informatics"/>
        </authorList>
    </citation>
    <scope>NUCLEOTIDE SEQUENCE [LARGE SCALE GENOMIC DNA]</scope>
</reference>
<proteinExistence type="predicted"/>
<name>A0A0N4YSK1_NIPBR</name>
<organism evidence="3">
    <name type="scientific">Nippostrongylus brasiliensis</name>
    <name type="common">Rat hookworm</name>
    <dbReference type="NCBI Taxonomy" id="27835"/>
    <lineage>
        <taxon>Eukaryota</taxon>
        <taxon>Metazoa</taxon>
        <taxon>Ecdysozoa</taxon>
        <taxon>Nematoda</taxon>
        <taxon>Chromadorea</taxon>
        <taxon>Rhabditida</taxon>
        <taxon>Rhabditina</taxon>
        <taxon>Rhabditomorpha</taxon>
        <taxon>Strongyloidea</taxon>
        <taxon>Heligmosomidae</taxon>
        <taxon>Nippostrongylus</taxon>
    </lineage>
</organism>
<accession>A0A0N4YSK1</accession>
<sequence length="101" mass="11721">MVVGRKIASFWNVRWRGEAVKAVLKDEECSCPSNYHRRAPTHPRLSDVLRPDNPGADMRTYVNISCRRNASAKCNVDAEKEEYYLFLSDDDDEAHLMNYRV</sequence>
<dbReference type="EMBL" id="UYSL01024929">
    <property type="protein sequence ID" value="VDL83961.1"/>
    <property type="molecule type" value="Genomic_DNA"/>
</dbReference>
<evidence type="ECO:0000313" key="3">
    <source>
        <dbReference type="WBParaSite" id="NBR_0002022301-mRNA-1"/>
    </source>
</evidence>
<keyword evidence="2" id="KW-1185">Reference proteome</keyword>